<comment type="caution">
    <text evidence="1">The sequence shown here is derived from an EMBL/GenBank/DDBJ whole genome shotgun (WGS) entry which is preliminary data.</text>
</comment>
<dbReference type="EMBL" id="JQCE01000058">
    <property type="protein sequence ID" value="KRO15945.1"/>
    <property type="molecule type" value="Genomic_DNA"/>
</dbReference>
<dbReference type="InterPro" id="IPR029035">
    <property type="entry name" value="DHS-like_NAD/FAD-binding_dom"/>
</dbReference>
<dbReference type="SUPFAM" id="SSF52467">
    <property type="entry name" value="DHS-like NAD/FAD-binding domain"/>
    <property type="match status" value="1"/>
</dbReference>
<name>A0A0R2MQR4_9LACO</name>
<gene>
    <name evidence="1" type="ORF">IV56_GL002136</name>
</gene>
<accession>A0A0R2MQR4</accession>
<dbReference type="RefSeq" id="WP_056993224.1">
    <property type="nucleotide sequence ID" value="NZ_JQCE01000058.1"/>
</dbReference>
<dbReference type="AlphaFoldDB" id="A0A0R2MQR4"/>
<reference evidence="1 2" key="1">
    <citation type="journal article" date="2015" name="Genome Announc.">
        <title>Expanding the biotechnology potential of lactobacilli through comparative genomics of 213 strains and associated genera.</title>
        <authorList>
            <person name="Sun Z."/>
            <person name="Harris H.M."/>
            <person name="McCann A."/>
            <person name="Guo C."/>
            <person name="Argimon S."/>
            <person name="Zhang W."/>
            <person name="Yang X."/>
            <person name="Jeffery I.B."/>
            <person name="Cooney J.C."/>
            <person name="Kagawa T.F."/>
            <person name="Liu W."/>
            <person name="Song Y."/>
            <person name="Salvetti E."/>
            <person name="Wrobel A."/>
            <person name="Rasinkangas P."/>
            <person name="Parkhill J."/>
            <person name="Rea M.C."/>
            <person name="O'Sullivan O."/>
            <person name="Ritari J."/>
            <person name="Douillard F.P."/>
            <person name="Paul Ross R."/>
            <person name="Yang R."/>
            <person name="Briner A.E."/>
            <person name="Felis G.E."/>
            <person name="de Vos W.M."/>
            <person name="Barrangou R."/>
            <person name="Klaenhammer T.R."/>
            <person name="Caufield P.W."/>
            <person name="Cui Y."/>
            <person name="Zhang H."/>
            <person name="O'Toole P.W."/>
        </authorList>
    </citation>
    <scope>NUCLEOTIDE SEQUENCE [LARGE SCALE GENOMIC DNA]</scope>
    <source>
        <strain evidence="1 2">DSM 24301</strain>
    </source>
</reference>
<dbReference type="InterPro" id="IPR011202">
    <property type="entry name" value="UCP014677"/>
</dbReference>
<dbReference type="PIRSF" id="PIRSF014677">
    <property type="entry name" value="UCP014677"/>
    <property type="match status" value="1"/>
</dbReference>
<sequence length="542" mass="61665">MTLAQLAKSNRYPIVFIGSGISKRYLSNSPSWDDLLKTLWTEAEIDKDYYYFIDENNHDDSGATYNDNFFTAKTAAGNELEQVFHKKFFAGQLVIDGLTKETALFENLSPLKFRIAQLLQGYKLNSETEAELPLFRKFLSKAKMIVTTNYDTFIEDQLAQENGESPTVYIGENGFFNDTDGTAEIFKIHGSVNKPNSLVVTANDYQQYDETKLLISARLLVGLLHSPIIFLGYSLTDRNVVNLLSDFSAHFPGSDITEIANKIIVVDYDKNNRRLEETVRVREIPTSKDITYTSLRTENYAPIYEQISKIDEGVSPAEIRKYSGLIKRLIVDSENHGTLQDTLVALYPLDELESRIDNGQKIAIALGDRENFQVATLANYIEDYFSEHPKYRNKDALSFVASNSTNARTPFARIWNNTDHLPNSLSKSKVKKLNTMIKKNGTLQAIRNHTTKSYHTKLPEGFLLAEQDLSQKISRTADLIIWNIEAFNRSELKTFMMKTVLPRLLANIKTDASGNDRSYYRKLLMAYDVLINGDMTQKKPTD</sequence>
<proteinExistence type="predicted"/>
<evidence type="ECO:0000313" key="2">
    <source>
        <dbReference type="Proteomes" id="UP000050969"/>
    </source>
</evidence>
<keyword evidence="2" id="KW-1185">Reference proteome</keyword>
<dbReference type="Pfam" id="PF13289">
    <property type="entry name" value="SIR2_2"/>
    <property type="match status" value="1"/>
</dbReference>
<evidence type="ECO:0000313" key="1">
    <source>
        <dbReference type="EMBL" id="KRO15945.1"/>
    </source>
</evidence>
<dbReference type="Proteomes" id="UP000050969">
    <property type="component" value="Unassembled WGS sequence"/>
</dbReference>
<dbReference type="PATRIC" id="fig|1293598.4.peg.2230"/>
<protein>
    <submittedName>
        <fullName evidence="1">Uncharacterized protein</fullName>
    </submittedName>
</protein>
<organism evidence="1 2">
    <name type="scientific">Lacticaseibacillus saniviri JCM 17471 = DSM 24301</name>
    <dbReference type="NCBI Taxonomy" id="1293598"/>
    <lineage>
        <taxon>Bacteria</taxon>
        <taxon>Bacillati</taxon>
        <taxon>Bacillota</taxon>
        <taxon>Bacilli</taxon>
        <taxon>Lactobacillales</taxon>
        <taxon>Lactobacillaceae</taxon>
        <taxon>Lacticaseibacillus</taxon>
    </lineage>
</organism>